<gene>
    <name evidence="30" type="primary">LOC109470848</name>
</gene>
<organism evidence="29 30">
    <name type="scientific">Branchiostoma belcheri</name>
    <name type="common">Amphioxus</name>
    <dbReference type="NCBI Taxonomy" id="7741"/>
    <lineage>
        <taxon>Eukaryota</taxon>
        <taxon>Metazoa</taxon>
        <taxon>Chordata</taxon>
        <taxon>Cephalochordata</taxon>
        <taxon>Leptocardii</taxon>
        <taxon>Amphioxiformes</taxon>
        <taxon>Branchiostomatidae</taxon>
        <taxon>Branchiostoma</taxon>
    </lineage>
</organism>
<dbReference type="KEGG" id="bbel:109470848"/>
<evidence type="ECO:0000256" key="17">
    <source>
        <dbReference type="ARBA" id="ARBA00023268"/>
    </source>
</evidence>
<dbReference type="GeneID" id="109470848"/>
<feature type="domain" description="Formamidopyrimidine-DNA glycosylase catalytic" evidence="27">
    <location>
        <begin position="2"/>
        <end position="122"/>
    </location>
</feature>
<dbReference type="Proteomes" id="UP000515135">
    <property type="component" value="Unplaced"/>
</dbReference>
<feature type="domain" description="Formamidopyrimidine-DNA glycosylase H2TH DNA-binding" evidence="28">
    <location>
        <begin position="131"/>
        <end position="222"/>
    </location>
</feature>
<evidence type="ECO:0000256" key="15">
    <source>
        <dbReference type="ARBA" id="ARBA00023239"/>
    </source>
</evidence>
<dbReference type="AlphaFoldDB" id="A0A6P4Y8Y4"/>
<comment type="function">
    <text evidence="19">Involved in base excision repair of DNA damaged by oxidation or by mutagenic agents. Has DNA glycosylase activity towards 5-hydroxyuracil and other oxidized derivatives of cytosine with a preference for mismatched double-stranded DNA (DNA bubbles). Has low or no DNA glycosylase activity towards thymine glycol, 2-hydroxyadenine, hypoxanthine and 8-oxoguanine. Has AP (apurinic/apyrimidinic) lyase activity and introduces nicks in the DNA strand. Cleaves the DNA backbone by beta-delta elimination to generate a single-strand break at the site of the removed base with both 3'- and 5'-phosphates.</text>
</comment>
<keyword evidence="12" id="KW-0007">Acetylation</keyword>
<evidence type="ECO:0000256" key="8">
    <source>
        <dbReference type="ARBA" id="ARBA00022763"/>
    </source>
</evidence>
<dbReference type="FunFam" id="1.10.8.50:FF:000010">
    <property type="entry name" value="endonuclease 8-like 2"/>
    <property type="match status" value="1"/>
</dbReference>
<evidence type="ECO:0000256" key="23">
    <source>
        <dbReference type="ARBA" id="ARBA00081875"/>
    </source>
</evidence>
<feature type="compositionally biased region" description="Basic residues" evidence="26">
    <location>
        <begin position="273"/>
        <end position="297"/>
    </location>
</feature>
<comment type="subcellular location">
    <subcellularLocation>
        <location evidence="2">Nucleus</location>
    </subcellularLocation>
</comment>
<evidence type="ECO:0000256" key="12">
    <source>
        <dbReference type="ARBA" id="ARBA00022990"/>
    </source>
</evidence>
<keyword evidence="14" id="KW-0234">DNA repair</keyword>
<evidence type="ECO:0000313" key="29">
    <source>
        <dbReference type="Proteomes" id="UP000515135"/>
    </source>
</evidence>
<dbReference type="GO" id="GO:0008270">
    <property type="term" value="F:zinc ion binding"/>
    <property type="evidence" value="ECO:0007669"/>
    <property type="project" value="UniProtKB-KW"/>
</dbReference>
<dbReference type="EC" id="4.2.99.18" evidence="5"/>
<evidence type="ECO:0000256" key="21">
    <source>
        <dbReference type="ARBA" id="ARBA00073167"/>
    </source>
</evidence>
<dbReference type="GO" id="GO:0003684">
    <property type="term" value="F:damaged DNA binding"/>
    <property type="evidence" value="ECO:0007669"/>
    <property type="project" value="InterPro"/>
</dbReference>
<dbReference type="SMART" id="SM01232">
    <property type="entry name" value="H2TH"/>
    <property type="match status" value="1"/>
</dbReference>
<keyword evidence="10" id="KW-0378">Hydrolase</keyword>
<evidence type="ECO:0000256" key="9">
    <source>
        <dbReference type="ARBA" id="ARBA00022771"/>
    </source>
</evidence>
<evidence type="ECO:0000256" key="5">
    <source>
        <dbReference type="ARBA" id="ARBA00012720"/>
    </source>
</evidence>
<dbReference type="Gene3D" id="3.20.190.10">
    <property type="entry name" value="MutM-like, N-terminal"/>
    <property type="match status" value="1"/>
</dbReference>
<evidence type="ECO:0000259" key="27">
    <source>
        <dbReference type="SMART" id="SM00898"/>
    </source>
</evidence>
<keyword evidence="18" id="KW-0326">Glycosidase</keyword>
<keyword evidence="8" id="KW-0227">DNA damage</keyword>
<dbReference type="SUPFAM" id="SSF46946">
    <property type="entry name" value="S13-like H2TH domain"/>
    <property type="match status" value="1"/>
</dbReference>
<sequence length="393" mass="44451">MPEGPSVLQWGEVARQFTGREINRVEGNTKTVNKAELVGCCLNDVKVYGKQLFLQFVPKSSEGGGEQQGRWIRYHFLMWGSLRANEYKGVSRQSKTGKVPVPRLVLHFAKEEFLAFYGGSMHEVDSPACDQGTDILTASFDVEKAADAIQRAQPVCYTLLDQTCFSGLGNIIKNEVLYAAKVHPLQPGNLLSRQRALGVVEQALAFSARWMEHKEEHKKFKEHWQIYFKKDCPLGHKTSRDWFGPEGGLQRVTTWCSTCQPLEGVAEEKVYSKKLRQAGKRKRSGSQKGGKLHRSSVNKKAVEPKMDVSINNKSNTGKRKRRKVPQSEKQTQKRKKLVKEPDIEPESDDDFCIGKKVKMPTRKQCKRGKLGNQKRSKSSTIVQSQDHDFTAIV</sequence>
<dbReference type="EC" id="3.2.2.23" evidence="4"/>
<evidence type="ECO:0000256" key="18">
    <source>
        <dbReference type="ARBA" id="ARBA00023295"/>
    </source>
</evidence>
<dbReference type="GO" id="GO:0006284">
    <property type="term" value="P:base-excision repair"/>
    <property type="evidence" value="ECO:0007669"/>
    <property type="project" value="InterPro"/>
</dbReference>
<dbReference type="RefSeq" id="XP_019625500.1">
    <property type="nucleotide sequence ID" value="XM_019769941.1"/>
</dbReference>
<dbReference type="PANTHER" id="PTHR22993">
    <property type="entry name" value="FORMAMIDOPYRIMIDINE-DNA GLYCOSYLASE"/>
    <property type="match status" value="1"/>
</dbReference>
<comment type="subunit">
    <text evidence="20">Binds EP300.</text>
</comment>
<evidence type="ECO:0000256" key="1">
    <source>
        <dbReference type="ARBA" id="ARBA00001668"/>
    </source>
</evidence>
<evidence type="ECO:0000256" key="6">
    <source>
        <dbReference type="ARBA" id="ARBA00022553"/>
    </source>
</evidence>
<evidence type="ECO:0000256" key="19">
    <source>
        <dbReference type="ARBA" id="ARBA00056755"/>
    </source>
</evidence>
<evidence type="ECO:0000256" key="16">
    <source>
        <dbReference type="ARBA" id="ARBA00023242"/>
    </source>
</evidence>
<dbReference type="InterPro" id="IPR015886">
    <property type="entry name" value="H2TH_FPG"/>
</dbReference>
<evidence type="ECO:0000313" key="30">
    <source>
        <dbReference type="RefSeq" id="XP_019625500.1"/>
    </source>
</evidence>
<evidence type="ECO:0000256" key="3">
    <source>
        <dbReference type="ARBA" id="ARBA00009409"/>
    </source>
</evidence>
<dbReference type="InterPro" id="IPR035937">
    <property type="entry name" value="FPG_N"/>
</dbReference>
<proteinExistence type="inferred from homology"/>
<evidence type="ECO:0000256" key="25">
    <source>
        <dbReference type="ARBA" id="ARBA00083340"/>
    </source>
</evidence>
<dbReference type="Pfam" id="PF06831">
    <property type="entry name" value="H2TH"/>
    <property type="match status" value="1"/>
</dbReference>
<keyword evidence="11" id="KW-0862">Zinc</keyword>
<evidence type="ECO:0000256" key="26">
    <source>
        <dbReference type="SAM" id="MobiDB-lite"/>
    </source>
</evidence>
<keyword evidence="6" id="KW-0597">Phosphoprotein</keyword>
<evidence type="ECO:0000256" key="7">
    <source>
        <dbReference type="ARBA" id="ARBA00022723"/>
    </source>
</evidence>
<feature type="compositionally biased region" description="Basic residues" evidence="26">
    <location>
        <begin position="355"/>
        <end position="377"/>
    </location>
</feature>
<dbReference type="GO" id="GO:0005634">
    <property type="term" value="C:nucleus"/>
    <property type="evidence" value="ECO:0007669"/>
    <property type="project" value="UniProtKB-SubCell"/>
</dbReference>
<protein>
    <recommendedName>
        <fullName evidence="21">Endonuclease 8-like 2</fullName>
        <ecNumber evidence="4">3.2.2.23</ecNumber>
        <ecNumber evidence="5">4.2.99.18</ecNumber>
    </recommendedName>
    <alternativeName>
        <fullName evidence="23">DNA glycosylase/AP lyase Neil2</fullName>
    </alternativeName>
    <alternativeName>
        <fullName evidence="22">DNA-(apurinic or apyrimidinic site) lyase Neil2</fullName>
    </alternativeName>
    <alternativeName>
        <fullName evidence="25">Endonuclease VIII-like 2</fullName>
    </alternativeName>
    <alternativeName>
        <fullName evidence="24">Nei-like protein 2</fullName>
    </alternativeName>
</protein>
<name>A0A6P4Y8Y4_BRABE</name>
<keyword evidence="15" id="KW-0456">Lyase</keyword>
<dbReference type="Gene3D" id="1.10.8.50">
    <property type="match status" value="1"/>
</dbReference>
<accession>A0A6P4Y8Y4</accession>
<keyword evidence="17" id="KW-0511">Multifunctional enzyme</keyword>
<evidence type="ECO:0000256" key="24">
    <source>
        <dbReference type="ARBA" id="ARBA00082923"/>
    </source>
</evidence>
<dbReference type="SMART" id="SM00898">
    <property type="entry name" value="Fapy_DNA_glyco"/>
    <property type="match status" value="1"/>
</dbReference>
<dbReference type="InterPro" id="IPR012319">
    <property type="entry name" value="FPG_cat"/>
</dbReference>
<evidence type="ECO:0000256" key="2">
    <source>
        <dbReference type="ARBA" id="ARBA00004123"/>
    </source>
</evidence>
<evidence type="ECO:0000256" key="13">
    <source>
        <dbReference type="ARBA" id="ARBA00023125"/>
    </source>
</evidence>
<reference evidence="30" key="1">
    <citation type="submission" date="2025-08" db="UniProtKB">
        <authorList>
            <consortium name="RefSeq"/>
        </authorList>
    </citation>
    <scope>IDENTIFICATION</scope>
    <source>
        <tissue evidence="30">Gonad</tissue>
    </source>
</reference>
<dbReference type="GO" id="GO:0140078">
    <property type="term" value="F:class I DNA-(apurinic or apyrimidinic site) endonuclease activity"/>
    <property type="evidence" value="ECO:0007669"/>
    <property type="project" value="UniProtKB-EC"/>
</dbReference>
<dbReference type="SUPFAM" id="SSF81624">
    <property type="entry name" value="N-terminal domain of MutM-like DNA repair proteins"/>
    <property type="match status" value="1"/>
</dbReference>
<dbReference type="PANTHER" id="PTHR22993:SF9">
    <property type="entry name" value="FORMAMIDOPYRIMIDINE-DNA GLYCOSYLASE"/>
    <property type="match status" value="1"/>
</dbReference>
<evidence type="ECO:0000256" key="20">
    <source>
        <dbReference type="ARBA" id="ARBA00062783"/>
    </source>
</evidence>
<keyword evidence="9" id="KW-0863">Zinc-finger</keyword>
<evidence type="ECO:0000256" key="22">
    <source>
        <dbReference type="ARBA" id="ARBA00076845"/>
    </source>
</evidence>
<feature type="region of interest" description="Disordered" evidence="26">
    <location>
        <begin position="273"/>
        <end position="393"/>
    </location>
</feature>
<dbReference type="GO" id="GO:0008534">
    <property type="term" value="F:oxidized purine nucleobase lesion DNA N-glycosylase activity"/>
    <property type="evidence" value="ECO:0007669"/>
    <property type="project" value="UniProtKB-EC"/>
</dbReference>
<keyword evidence="16" id="KW-0539">Nucleus</keyword>
<evidence type="ECO:0000256" key="11">
    <source>
        <dbReference type="ARBA" id="ARBA00022833"/>
    </source>
</evidence>
<evidence type="ECO:0000256" key="14">
    <source>
        <dbReference type="ARBA" id="ARBA00023204"/>
    </source>
</evidence>
<keyword evidence="13" id="KW-0238">DNA-binding</keyword>
<evidence type="ECO:0000256" key="4">
    <source>
        <dbReference type="ARBA" id="ARBA00012024"/>
    </source>
</evidence>
<comment type="similarity">
    <text evidence="3">Belongs to the FPG family.</text>
</comment>
<dbReference type="InterPro" id="IPR010979">
    <property type="entry name" value="Ribosomal_uS13-like_H2TH"/>
</dbReference>
<comment type="catalytic activity">
    <reaction evidence="1">
        <text>Hydrolysis of DNA containing ring-opened 7-methylguanine residues, releasing 2,6-diamino-4-hydroxy-5-(N-methyl)formamidopyrimidine.</text>
        <dbReference type="EC" id="3.2.2.23"/>
    </reaction>
</comment>
<keyword evidence="7" id="KW-0479">Metal-binding</keyword>
<dbReference type="OrthoDB" id="444592at2759"/>
<evidence type="ECO:0000259" key="28">
    <source>
        <dbReference type="SMART" id="SM01232"/>
    </source>
</evidence>
<keyword evidence="29" id="KW-1185">Reference proteome</keyword>
<evidence type="ECO:0000256" key="10">
    <source>
        <dbReference type="ARBA" id="ARBA00022801"/>
    </source>
</evidence>